<comment type="caution">
    <text evidence="1">The sequence shown here is derived from an EMBL/GenBank/DDBJ whole genome shotgun (WGS) entry which is preliminary data.</text>
</comment>
<reference evidence="2" key="1">
    <citation type="journal article" date="2019" name="Int. J. Syst. Evol. Microbiol.">
        <title>The Global Catalogue of Microorganisms (GCM) 10K type strain sequencing project: providing services to taxonomists for standard genome sequencing and annotation.</title>
        <authorList>
            <consortium name="The Broad Institute Genomics Platform"/>
            <consortium name="The Broad Institute Genome Sequencing Center for Infectious Disease"/>
            <person name="Wu L."/>
            <person name="Ma J."/>
        </authorList>
    </citation>
    <scope>NUCLEOTIDE SEQUENCE [LARGE SCALE GENOMIC DNA]</scope>
    <source>
        <strain evidence="2">CGMCC 1.15931</strain>
    </source>
</reference>
<sequence>MALADRVLLIEEVRITLDVTVDLPRPSARGSGEFAAIESRLLARLLHA</sequence>
<gene>
    <name evidence="1" type="ORF">GCM10011572_06960</name>
</gene>
<organism evidence="1 2">
    <name type="scientific">Pseudoduganella buxea</name>
    <dbReference type="NCBI Taxonomy" id="1949069"/>
    <lineage>
        <taxon>Bacteria</taxon>
        <taxon>Pseudomonadati</taxon>
        <taxon>Pseudomonadota</taxon>
        <taxon>Betaproteobacteria</taxon>
        <taxon>Burkholderiales</taxon>
        <taxon>Oxalobacteraceae</taxon>
        <taxon>Telluria group</taxon>
        <taxon>Pseudoduganella</taxon>
    </lineage>
</organism>
<accession>A0ABQ1K5S9</accession>
<dbReference type="EMBL" id="BMKG01000002">
    <property type="protein sequence ID" value="GGB87528.1"/>
    <property type="molecule type" value="Genomic_DNA"/>
</dbReference>
<evidence type="ECO:0000313" key="1">
    <source>
        <dbReference type="EMBL" id="GGB87528.1"/>
    </source>
</evidence>
<evidence type="ECO:0000313" key="2">
    <source>
        <dbReference type="Proteomes" id="UP000622638"/>
    </source>
</evidence>
<name>A0ABQ1K5S9_9BURK</name>
<protein>
    <submittedName>
        <fullName evidence="1">Uncharacterized protein</fullName>
    </submittedName>
</protein>
<proteinExistence type="predicted"/>
<keyword evidence="2" id="KW-1185">Reference proteome</keyword>
<dbReference type="Proteomes" id="UP000622638">
    <property type="component" value="Unassembled WGS sequence"/>
</dbReference>